<feature type="domain" description="MurNAc-LAA" evidence="5">
    <location>
        <begin position="573"/>
        <end position="720"/>
    </location>
</feature>
<dbReference type="EC" id="3.5.1.28" evidence="2"/>
<dbReference type="GO" id="GO:0008745">
    <property type="term" value="F:N-acetylmuramoyl-L-alanine amidase activity"/>
    <property type="evidence" value="ECO:0007669"/>
    <property type="project" value="UniProtKB-EC"/>
</dbReference>
<gene>
    <name evidence="6" type="ORF">J3U87_18140</name>
</gene>
<dbReference type="SUPFAM" id="SSF53187">
    <property type="entry name" value="Zn-dependent exopeptidases"/>
    <property type="match status" value="1"/>
</dbReference>
<protein>
    <recommendedName>
        <fullName evidence="2">N-acetylmuramoyl-L-alanine amidase</fullName>
        <ecNumber evidence="2">3.5.1.28</ecNumber>
    </recommendedName>
</protein>
<dbReference type="PANTHER" id="PTHR30404:SF0">
    <property type="entry name" value="N-ACETYLMURAMOYL-L-ALANINE AMIDASE AMIC"/>
    <property type="match status" value="1"/>
</dbReference>
<evidence type="ECO:0000313" key="6">
    <source>
        <dbReference type="EMBL" id="QTD54370.1"/>
    </source>
</evidence>
<keyword evidence="3" id="KW-0378">Hydrolase</keyword>
<dbReference type="AlphaFoldDB" id="A0A8A4TXZ4"/>
<accession>A0A8A4TXZ4</accession>
<dbReference type="CDD" id="cd02696">
    <property type="entry name" value="MurNAc-LAA"/>
    <property type="match status" value="1"/>
</dbReference>
<dbReference type="GO" id="GO:0009253">
    <property type="term" value="P:peptidoglycan catabolic process"/>
    <property type="evidence" value="ECO:0007669"/>
    <property type="project" value="InterPro"/>
</dbReference>
<dbReference type="Gene3D" id="3.40.630.40">
    <property type="entry name" value="Zn-dependent exopeptidases"/>
    <property type="match status" value="1"/>
</dbReference>
<dbReference type="RefSeq" id="WP_237384464.1">
    <property type="nucleotide sequence ID" value="NZ_CP071793.1"/>
</dbReference>
<evidence type="ECO:0000256" key="4">
    <source>
        <dbReference type="SAM" id="MobiDB-lite"/>
    </source>
</evidence>
<feature type="region of interest" description="Disordered" evidence="4">
    <location>
        <begin position="183"/>
        <end position="331"/>
    </location>
</feature>
<name>A0A8A4TXZ4_SULCO</name>
<dbReference type="Pfam" id="PF01520">
    <property type="entry name" value="Amidase_3"/>
    <property type="match status" value="1"/>
</dbReference>
<organism evidence="6 7">
    <name type="scientific">Sulfidibacter corallicola</name>
    <dbReference type="NCBI Taxonomy" id="2818388"/>
    <lineage>
        <taxon>Bacteria</taxon>
        <taxon>Pseudomonadati</taxon>
        <taxon>Acidobacteriota</taxon>
        <taxon>Holophagae</taxon>
        <taxon>Acanthopleuribacterales</taxon>
        <taxon>Acanthopleuribacteraceae</taxon>
        <taxon>Sulfidibacter</taxon>
    </lineage>
</organism>
<sequence length="741" mass="84105">MSTIRHYLISISAFLLFGHLSSLPCLAWQNQVLRKLDHQSFAALNKPQGAHLDVRVAKPEELIPSVKIYTGRFGDENFSLRKYNVVRINSKRALIPYFELSPTFRKTFLSKLWPDDKLVGDIWHHRVKYAGHETLWSVSQWLTGTGTHWKTIKKASGMRSNGVYKGLRLKIPRKVLFPILRGDPIASLPRPEDPRPARETPPAQTTTADSDEPSVQSGATEPVSPVAPADDVTPAAESAGPVFHDPTPIVQDPEPLAEEPGPTPDAEAAPTTEDPAGNETVRALEQDSPTAEEQLLAGEEGDDIPEPIRPEEAGAPPAADSEQPWERPAIDAETKRGRQILRQLARLDEQRALLRWGEDRKGRYAEYRLRAGEAIYSSVVVRFCGLTRAADVRRLARVVIDRNDIRDETDLAIGTPIRIPYENLEPEFRREDDKDFQAFIDNLSEVSLMTTEVRSRNLEGVHVILDAGHGGRDPGAAISNVWEDDFVYDIVCRIKKRLEEESGAVVMTTVLDPSVDYKVQDVRRFRRDQDEMLLTSPRYPLSAKNMRVDGVHLRWLLANNRYQQLLDRGVKSENVVFASIHAESLHRSIRGSMYYIPDARLYPKKTPAHRYARFAEYEGNKFRFNRKMMRRAQALSTSFALNLKEASEKAGIRVYHQKPIRSAIYRNPRRPFVPAVIRYNRIPTRVLVEVCNLNNRHDRELMTRPEFRQKMADAFVESVYATYSARDTRLPAVHADTAPGR</sequence>
<dbReference type="EMBL" id="CP071793">
    <property type="protein sequence ID" value="QTD54370.1"/>
    <property type="molecule type" value="Genomic_DNA"/>
</dbReference>
<comment type="catalytic activity">
    <reaction evidence="1">
        <text>Hydrolyzes the link between N-acetylmuramoyl residues and L-amino acid residues in certain cell-wall glycopeptides.</text>
        <dbReference type="EC" id="3.5.1.28"/>
    </reaction>
</comment>
<dbReference type="PANTHER" id="PTHR30404">
    <property type="entry name" value="N-ACETYLMURAMOYL-L-ALANINE AMIDASE"/>
    <property type="match status" value="1"/>
</dbReference>
<reference evidence="6" key="1">
    <citation type="submission" date="2021-03" db="EMBL/GenBank/DDBJ databases">
        <title>Acanthopleuribacteraceae sp. M133.</title>
        <authorList>
            <person name="Wang G."/>
        </authorList>
    </citation>
    <scope>NUCLEOTIDE SEQUENCE</scope>
    <source>
        <strain evidence="6">M133</strain>
    </source>
</reference>
<feature type="compositionally biased region" description="Low complexity" evidence="4">
    <location>
        <begin position="222"/>
        <end position="236"/>
    </location>
</feature>
<dbReference type="InterPro" id="IPR002508">
    <property type="entry name" value="MurNAc-LAA_cat"/>
</dbReference>
<evidence type="ECO:0000259" key="5">
    <source>
        <dbReference type="SMART" id="SM00646"/>
    </source>
</evidence>
<dbReference type="Proteomes" id="UP000663929">
    <property type="component" value="Chromosome"/>
</dbReference>
<dbReference type="InterPro" id="IPR050695">
    <property type="entry name" value="N-acetylmuramoyl_amidase_3"/>
</dbReference>
<evidence type="ECO:0000256" key="1">
    <source>
        <dbReference type="ARBA" id="ARBA00001561"/>
    </source>
</evidence>
<feature type="compositionally biased region" description="Polar residues" evidence="4">
    <location>
        <begin position="202"/>
        <end position="219"/>
    </location>
</feature>
<dbReference type="GO" id="GO:0030288">
    <property type="term" value="C:outer membrane-bounded periplasmic space"/>
    <property type="evidence" value="ECO:0007669"/>
    <property type="project" value="TreeGrafter"/>
</dbReference>
<evidence type="ECO:0000313" key="7">
    <source>
        <dbReference type="Proteomes" id="UP000663929"/>
    </source>
</evidence>
<keyword evidence="7" id="KW-1185">Reference proteome</keyword>
<evidence type="ECO:0000256" key="2">
    <source>
        <dbReference type="ARBA" id="ARBA00011901"/>
    </source>
</evidence>
<proteinExistence type="predicted"/>
<dbReference type="KEGG" id="scor:J3U87_18140"/>
<evidence type="ECO:0000256" key="3">
    <source>
        <dbReference type="ARBA" id="ARBA00022801"/>
    </source>
</evidence>
<dbReference type="SMART" id="SM00646">
    <property type="entry name" value="Ami_3"/>
    <property type="match status" value="1"/>
</dbReference>